<evidence type="ECO:0000256" key="4">
    <source>
        <dbReference type="ARBA" id="ARBA00023155"/>
    </source>
</evidence>
<dbReference type="Pfam" id="PF00046">
    <property type="entry name" value="Homeodomain"/>
    <property type="match status" value="1"/>
</dbReference>
<dbReference type="GO" id="GO:0000977">
    <property type="term" value="F:RNA polymerase II transcription regulatory region sequence-specific DNA binding"/>
    <property type="evidence" value="ECO:0007669"/>
    <property type="project" value="TreeGrafter"/>
</dbReference>
<evidence type="ECO:0000256" key="5">
    <source>
        <dbReference type="ARBA" id="ARBA00023242"/>
    </source>
</evidence>
<dbReference type="PROSITE" id="PS00027">
    <property type="entry name" value="HOMEOBOX_1"/>
    <property type="match status" value="1"/>
</dbReference>
<organism evidence="10 11">
    <name type="scientific">Strigamia maritima</name>
    <name type="common">European centipede</name>
    <name type="synonym">Geophilus maritimus</name>
    <dbReference type="NCBI Taxonomy" id="126957"/>
    <lineage>
        <taxon>Eukaryota</taxon>
        <taxon>Metazoa</taxon>
        <taxon>Ecdysozoa</taxon>
        <taxon>Arthropoda</taxon>
        <taxon>Myriapoda</taxon>
        <taxon>Chilopoda</taxon>
        <taxon>Pleurostigmophora</taxon>
        <taxon>Geophilomorpha</taxon>
        <taxon>Linotaeniidae</taxon>
        <taxon>Strigamia</taxon>
    </lineage>
</organism>
<sequence>MQPCSGSSSFRLAPMDGLFGTRPLDAPFAYPSLSLPVIPRFTSDYLHLQSWHLSERFPGFADHFSFLPRKQRRSRTAFTHQQLAALERTFSKAQYPDVVTRERLALCTNLPEARIQVWFKNRRAKFRKKMKVQNKEAERQAETSKNQIATTTANNEKSEDIKMSTTIETKTTNEDSVLTKAKLPPHKIASASSTSWSPWLPIHFYSPPTDGANVHQHSAESSFARPPLGDTVLNTIFPLVLSKLSPTQLESHSPISDSVVAESV</sequence>
<dbReference type="Proteomes" id="UP000014500">
    <property type="component" value="Unassembled WGS sequence"/>
</dbReference>
<protein>
    <recommendedName>
        <fullName evidence="9">Homeobox domain-containing protein</fullName>
    </recommendedName>
</protein>
<comment type="subcellular location">
    <subcellularLocation>
        <location evidence="1 6 7">Nucleus</location>
    </subcellularLocation>
</comment>
<dbReference type="InterPro" id="IPR009057">
    <property type="entry name" value="Homeodomain-like_sf"/>
</dbReference>
<dbReference type="GO" id="GO:0005634">
    <property type="term" value="C:nucleus"/>
    <property type="evidence" value="ECO:0007669"/>
    <property type="project" value="UniProtKB-SubCell"/>
</dbReference>
<dbReference type="EnsemblMetazoa" id="SMAR004854-RA">
    <property type="protein sequence ID" value="SMAR004854-PA"/>
    <property type="gene ID" value="SMAR004854"/>
</dbReference>
<dbReference type="InterPro" id="IPR017970">
    <property type="entry name" value="Homeobox_CS"/>
</dbReference>
<dbReference type="InterPro" id="IPR001356">
    <property type="entry name" value="HD"/>
</dbReference>
<reference evidence="11" key="1">
    <citation type="submission" date="2011-05" db="EMBL/GenBank/DDBJ databases">
        <authorList>
            <person name="Richards S.R."/>
            <person name="Qu J."/>
            <person name="Jiang H."/>
            <person name="Jhangiani S.N."/>
            <person name="Agravi P."/>
            <person name="Goodspeed R."/>
            <person name="Gross S."/>
            <person name="Mandapat C."/>
            <person name="Jackson L."/>
            <person name="Mathew T."/>
            <person name="Pu L."/>
            <person name="Thornton R."/>
            <person name="Saada N."/>
            <person name="Wilczek-Boney K.B."/>
            <person name="Lee S."/>
            <person name="Kovar C."/>
            <person name="Wu Y."/>
            <person name="Scherer S.E."/>
            <person name="Worley K.C."/>
            <person name="Muzny D.M."/>
            <person name="Gibbs R."/>
        </authorList>
    </citation>
    <scope>NUCLEOTIDE SEQUENCE</scope>
    <source>
        <strain evidence="11">Brora</strain>
    </source>
</reference>
<dbReference type="EMBL" id="JH431546">
    <property type="status" value="NOT_ANNOTATED_CDS"/>
    <property type="molecule type" value="Genomic_DNA"/>
</dbReference>
<keyword evidence="4 6" id="KW-0371">Homeobox</keyword>
<comment type="similarity">
    <text evidence="2">Belongs to the paired homeobox family.</text>
</comment>
<evidence type="ECO:0000256" key="3">
    <source>
        <dbReference type="ARBA" id="ARBA00023125"/>
    </source>
</evidence>
<feature type="domain" description="Homeobox" evidence="9">
    <location>
        <begin position="69"/>
        <end position="129"/>
    </location>
</feature>
<evidence type="ECO:0000313" key="10">
    <source>
        <dbReference type="EnsemblMetazoa" id="SMAR004854-PA"/>
    </source>
</evidence>
<dbReference type="AlphaFoldDB" id="T1IUM6"/>
<keyword evidence="5 6" id="KW-0539">Nucleus</keyword>
<feature type="region of interest" description="Disordered" evidence="8">
    <location>
        <begin position="132"/>
        <end position="168"/>
    </location>
</feature>
<accession>T1IUM6</accession>
<evidence type="ECO:0000259" key="9">
    <source>
        <dbReference type="PROSITE" id="PS50071"/>
    </source>
</evidence>
<feature type="compositionally biased region" description="Polar residues" evidence="8">
    <location>
        <begin position="143"/>
        <end position="155"/>
    </location>
</feature>
<name>T1IUM6_STRMM</name>
<dbReference type="PANTHER" id="PTHR46639:SF2">
    <property type="entry name" value="DIENCEPHALON_MESENCEPHALON HOMEOBOX PROTEIN 1"/>
    <property type="match status" value="1"/>
</dbReference>
<dbReference type="PANTHER" id="PTHR46639">
    <property type="entry name" value="DIENCEPHALON/MESENCEPHALON HOMEOBOX PROTEIN 1"/>
    <property type="match status" value="1"/>
</dbReference>
<evidence type="ECO:0000256" key="6">
    <source>
        <dbReference type="PROSITE-ProRule" id="PRU00108"/>
    </source>
</evidence>
<keyword evidence="11" id="KW-1185">Reference proteome</keyword>
<dbReference type="STRING" id="126957.T1IUM6"/>
<feature type="DNA-binding region" description="Homeobox" evidence="6">
    <location>
        <begin position="71"/>
        <end position="130"/>
    </location>
</feature>
<evidence type="ECO:0000256" key="8">
    <source>
        <dbReference type="SAM" id="MobiDB-lite"/>
    </source>
</evidence>
<reference evidence="10" key="2">
    <citation type="submission" date="2015-02" db="UniProtKB">
        <authorList>
            <consortium name="EnsemblMetazoa"/>
        </authorList>
    </citation>
    <scope>IDENTIFICATION</scope>
</reference>
<dbReference type="Gene3D" id="1.10.10.60">
    <property type="entry name" value="Homeodomain-like"/>
    <property type="match status" value="1"/>
</dbReference>
<proteinExistence type="inferred from homology"/>
<dbReference type="SMART" id="SM00389">
    <property type="entry name" value="HOX"/>
    <property type="match status" value="1"/>
</dbReference>
<dbReference type="InterPro" id="IPR052488">
    <property type="entry name" value="DMBX_homeobox"/>
</dbReference>
<dbReference type="PROSITE" id="PS50071">
    <property type="entry name" value="HOMEOBOX_2"/>
    <property type="match status" value="1"/>
</dbReference>
<dbReference type="FunFam" id="1.10.10.60:FF:000551">
    <property type="entry name" value="Predicted protein"/>
    <property type="match status" value="1"/>
</dbReference>
<dbReference type="SUPFAM" id="SSF46689">
    <property type="entry name" value="Homeodomain-like"/>
    <property type="match status" value="1"/>
</dbReference>
<dbReference type="PhylomeDB" id="T1IUM6"/>
<feature type="compositionally biased region" description="Basic and acidic residues" evidence="8">
    <location>
        <begin position="133"/>
        <end position="142"/>
    </location>
</feature>
<dbReference type="CDD" id="cd00086">
    <property type="entry name" value="homeodomain"/>
    <property type="match status" value="1"/>
</dbReference>
<dbReference type="GO" id="GO:0000981">
    <property type="term" value="F:DNA-binding transcription factor activity, RNA polymerase II-specific"/>
    <property type="evidence" value="ECO:0007669"/>
    <property type="project" value="InterPro"/>
</dbReference>
<evidence type="ECO:0000256" key="1">
    <source>
        <dbReference type="ARBA" id="ARBA00004123"/>
    </source>
</evidence>
<evidence type="ECO:0000256" key="7">
    <source>
        <dbReference type="RuleBase" id="RU000682"/>
    </source>
</evidence>
<evidence type="ECO:0000256" key="2">
    <source>
        <dbReference type="ARBA" id="ARBA00005733"/>
    </source>
</evidence>
<dbReference type="HOGENOM" id="CLU_1054943_0_0_1"/>
<keyword evidence="3 6" id="KW-0238">DNA-binding</keyword>
<dbReference type="eggNOG" id="KOG0490">
    <property type="taxonomic scope" value="Eukaryota"/>
</dbReference>
<evidence type="ECO:0000313" key="11">
    <source>
        <dbReference type="Proteomes" id="UP000014500"/>
    </source>
</evidence>